<accession>A0AAW8DIM2</accession>
<feature type="transmembrane region" description="Helical" evidence="1">
    <location>
        <begin position="199"/>
        <end position="216"/>
    </location>
</feature>
<dbReference type="AlphaFoldDB" id="A0AAW8DIM2"/>
<proteinExistence type="predicted"/>
<dbReference type="Pfam" id="PF11239">
    <property type="entry name" value="DUF3040"/>
    <property type="match status" value="1"/>
</dbReference>
<evidence type="ECO:0000313" key="3">
    <source>
        <dbReference type="EMBL" id="MDQ0180542.1"/>
    </source>
</evidence>
<evidence type="ECO:0000313" key="2">
    <source>
        <dbReference type="EMBL" id="MDP9905410.1"/>
    </source>
</evidence>
<keyword evidence="1" id="KW-0472">Membrane</keyword>
<organism evidence="2 5">
    <name type="scientific">Arthrobacter bambusae</name>
    <dbReference type="NCBI Taxonomy" id="1338426"/>
    <lineage>
        <taxon>Bacteria</taxon>
        <taxon>Bacillati</taxon>
        <taxon>Actinomycetota</taxon>
        <taxon>Actinomycetes</taxon>
        <taxon>Micrococcales</taxon>
        <taxon>Micrococcaceae</taxon>
        <taxon>Arthrobacter</taxon>
    </lineage>
</organism>
<dbReference type="Proteomes" id="UP001230951">
    <property type="component" value="Unassembled WGS sequence"/>
</dbReference>
<feature type="transmembrane region" description="Helical" evidence="1">
    <location>
        <begin position="222"/>
        <end position="239"/>
    </location>
</feature>
<reference evidence="2 4" key="1">
    <citation type="submission" date="2023-07" db="EMBL/GenBank/DDBJ databases">
        <title>Sorghum-associated microbial communities from plants grown in Nebraska, USA.</title>
        <authorList>
            <person name="Schachtman D."/>
        </authorList>
    </citation>
    <scope>NUCLEOTIDE SEQUENCE</scope>
    <source>
        <strain evidence="2">DS1006</strain>
        <strain evidence="3 4">DS1016</strain>
    </source>
</reference>
<gene>
    <name evidence="2" type="ORF">J2S90_002376</name>
    <name evidence="3" type="ORF">J2S93_001964</name>
</gene>
<dbReference type="EMBL" id="JAUSTF010000003">
    <property type="protein sequence ID" value="MDQ0180542.1"/>
    <property type="molecule type" value="Genomic_DNA"/>
</dbReference>
<keyword evidence="4" id="KW-1185">Reference proteome</keyword>
<protein>
    <submittedName>
        <fullName evidence="2">Uncharacterized protein</fullName>
    </submittedName>
</protein>
<keyword evidence="1" id="KW-0812">Transmembrane</keyword>
<dbReference type="EMBL" id="JAUSRG010000005">
    <property type="protein sequence ID" value="MDP9905410.1"/>
    <property type="molecule type" value="Genomic_DNA"/>
</dbReference>
<evidence type="ECO:0000313" key="5">
    <source>
        <dbReference type="Proteomes" id="UP001242995"/>
    </source>
</evidence>
<sequence>MEKMTMTSTALKTTHSDHAGGNRPWCGTCDSDEFLIFETAAFPAGGPAGELDVSYTCTECEGYYAHQVPAGALDPKVLAGILPVPGDEQPGIYTHCGEPMTLGRPAGRSVASEAAKNTGRRLLEVYLRTRVLHCRCGFQMELPAPGRPEGPGGGISMPLSDSERRRLRELESDLAAQDPVLARELSTGRPALRWLRRSIGLALTVAGIELIVMAMAARLPGIGFPGFILLLAGACVLLTRRAGRRSG</sequence>
<dbReference type="Proteomes" id="UP001242995">
    <property type="component" value="Unassembled WGS sequence"/>
</dbReference>
<evidence type="ECO:0000256" key="1">
    <source>
        <dbReference type="SAM" id="Phobius"/>
    </source>
</evidence>
<dbReference type="RefSeq" id="WP_306961442.1">
    <property type="nucleotide sequence ID" value="NZ_JAUSRG010000005.1"/>
</dbReference>
<name>A0AAW8DIM2_9MICC</name>
<evidence type="ECO:0000313" key="4">
    <source>
        <dbReference type="Proteomes" id="UP001230951"/>
    </source>
</evidence>
<comment type="caution">
    <text evidence="2">The sequence shown here is derived from an EMBL/GenBank/DDBJ whole genome shotgun (WGS) entry which is preliminary data.</text>
</comment>
<keyword evidence="1" id="KW-1133">Transmembrane helix</keyword>
<dbReference type="InterPro" id="IPR021401">
    <property type="entry name" value="DUF3040"/>
</dbReference>